<organism evidence="22">
    <name type="scientific">Marchantia polymorpha</name>
    <name type="common">Common liverwort</name>
    <name type="synonym">Marchantia aquatica</name>
    <dbReference type="NCBI Taxonomy" id="3197"/>
    <lineage>
        <taxon>Eukaryota</taxon>
        <taxon>Viridiplantae</taxon>
        <taxon>Streptophyta</taxon>
        <taxon>Embryophyta</taxon>
        <taxon>Marchantiophyta</taxon>
        <taxon>Marchantiopsida</taxon>
        <taxon>Marchantiidae</taxon>
        <taxon>Marchantiales</taxon>
        <taxon>Marchantiaceae</taxon>
        <taxon>Marchantia</taxon>
    </lineage>
</organism>
<evidence type="ECO:0000256" key="14">
    <source>
        <dbReference type="ARBA" id="ARBA00035116"/>
    </source>
</evidence>
<dbReference type="Pfam" id="PF00636">
    <property type="entry name" value="Ribonuclease_3"/>
    <property type="match status" value="2"/>
</dbReference>
<dbReference type="EMBL" id="LC089009">
    <property type="protein sequence ID" value="BAV72132.1"/>
    <property type="molecule type" value="mRNA"/>
</dbReference>
<dbReference type="PROSITE" id="PS51327">
    <property type="entry name" value="DICER_DSRBF"/>
    <property type="match status" value="1"/>
</dbReference>
<dbReference type="Gene3D" id="3.30.160.380">
    <property type="entry name" value="Dicer dimerisation domain"/>
    <property type="match status" value="1"/>
</dbReference>
<evidence type="ECO:0000256" key="7">
    <source>
        <dbReference type="ARBA" id="ARBA00022759"/>
    </source>
</evidence>
<proteinExistence type="evidence at transcript level"/>
<gene>
    <name evidence="22" type="primary">MpDCL4</name>
</gene>
<dbReference type="CDD" id="cd18034">
    <property type="entry name" value="DEXHc_dicer"/>
    <property type="match status" value="1"/>
</dbReference>
<feature type="region of interest" description="Disordered" evidence="16">
    <location>
        <begin position="1479"/>
        <end position="1513"/>
    </location>
</feature>
<dbReference type="GO" id="GO:0004525">
    <property type="term" value="F:ribonuclease III activity"/>
    <property type="evidence" value="ECO:0007669"/>
    <property type="project" value="InterPro"/>
</dbReference>
<dbReference type="SMART" id="SM00358">
    <property type="entry name" value="DSRM"/>
    <property type="match status" value="2"/>
</dbReference>
<evidence type="ECO:0000256" key="15">
    <source>
        <dbReference type="PROSITE-ProRule" id="PRU00657"/>
    </source>
</evidence>
<keyword evidence="10" id="KW-0067">ATP-binding</keyword>
<dbReference type="PROSITE" id="PS51192">
    <property type="entry name" value="HELICASE_ATP_BIND_1"/>
    <property type="match status" value="1"/>
</dbReference>
<dbReference type="InterPro" id="IPR001650">
    <property type="entry name" value="Helicase_C-like"/>
</dbReference>
<evidence type="ECO:0000256" key="13">
    <source>
        <dbReference type="ARBA" id="ARBA00023211"/>
    </source>
</evidence>
<dbReference type="GO" id="GO:0046872">
    <property type="term" value="F:metal ion binding"/>
    <property type="evidence" value="ECO:0007669"/>
    <property type="project" value="UniProtKB-KW"/>
</dbReference>
<keyword evidence="4" id="KW-0479">Metal-binding</keyword>
<evidence type="ECO:0000256" key="11">
    <source>
        <dbReference type="ARBA" id="ARBA00022842"/>
    </source>
</evidence>
<dbReference type="SMART" id="SM00949">
    <property type="entry name" value="PAZ"/>
    <property type="match status" value="1"/>
</dbReference>
<dbReference type="PANTHER" id="PTHR14950:SF79">
    <property type="entry name" value="DICER-LIKE PROTEIN 4"/>
    <property type="match status" value="1"/>
</dbReference>
<feature type="domain" description="Helicase ATP-binding" evidence="19">
    <location>
        <begin position="54"/>
        <end position="212"/>
    </location>
</feature>
<dbReference type="InterPro" id="IPR014001">
    <property type="entry name" value="Helicase_ATP-bd"/>
</dbReference>
<reference evidence="22" key="1">
    <citation type="submission" date="2015-10" db="EMBL/GenBank/DDBJ databases">
        <title>Profiling and characterization of small RNAs in a liverwort, Marchantia polymorpha, belonging to the first diverged land plants.</title>
        <authorList>
            <person name="Tsuzuki M."/>
            <person name="Nishihama R."/>
            <person name="Ishizaki K."/>
            <person name="Kurihara Y."/>
            <person name="Matsui M."/>
            <person name="Bowman J.L."/>
            <person name="Kohchi T."/>
            <person name="Hamada T."/>
            <person name="Watanabe Y."/>
        </authorList>
    </citation>
    <scope>NUCLEOTIDE SEQUENCE</scope>
    <source>
        <strain evidence="22">Takaragaike-1</strain>
        <tissue evidence="22">Thallus</tissue>
    </source>
</reference>
<dbReference type="Pfam" id="PF04851">
    <property type="entry name" value="ResIII"/>
    <property type="match status" value="1"/>
</dbReference>
<dbReference type="GO" id="GO:0004386">
    <property type="term" value="F:helicase activity"/>
    <property type="evidence" value="ECO:0007669"/>
    <property type="project" value="UniProtKB-KW"/>
</dbReference>
<dbReference type="Gene3D" id="3.40.50.300">
    <property type="entry name" value="P-loop containing nucleotide triphosphate hydrolases"/>
    <property type="match status" value="2"/>
</dbReference>
<dbReference type="Pfam" id="PF14709">
    <property type="entry name" value="DND1_DSRM"/>
    <property type="match status" value="1"/>
</dbReference>
<dbReference type="Pfam" id="PF00271">
    <property type="entry name" value="Helicase_C"/>
    <property type="match status" value="1"/>
</dbReference>
<dbReference type="SUPFAM" id="SSF69065">
    <property type="entry name" value="RNase III domain-like"/>
    <property type="match status" value="2"/>
</dbReference>
<feature type="region of interest" description="Disordered" evidence="16">
    <location>
        <begin position="1793"/>
        <end position="1837"/>
    </location>
</feature>
<evidence type="ECO:0000256" key="8">
    <source>
        <dbReference type="ARBA" id="ARBA00022801"/>
    </source>
</evidence>
<keyword evidence="11" id="KW-0460">Magnesium</keyword>
<sequence length="1936" mass="218429">MTKETQDSEEGTMEPPVDQLADQLAGLEKASLLQERRRDFTDPRKKARGYQLEVLDRALEENTIIFLETGCGKTLIAVLLIDALSHLIRKPSLKIAVFLAPNRALVDQQAKEIEEHTNLRVGKYWGSIEGDTWNYTWWRKQIVNFEVIVMTPQILFNNLHHCFFTMAMIELLIFDECHHAQKNHPYANIMRDFYHSQRAHRPKIFGMTASPIIGKVDRGGAQPIGLQMNKLESMLDSTVYTLKDRVELEGLLPNPVEQIRQYEPLYKSDYVESFAKVLRELKDKFLKPEEKRVNPKDALVYKKQMEEVGGAYRSLEYCIYEFGPWCTKKAAELLIEKDAHYIEPGVANPKQAFVQEALSAIKTIISKEESEDPLSPYSTGLSTRLLSSKLLCLIRILLDFRVNFQKGIIFVERVVATKVLSSLISHLPRLSFLRCLPLVGSQFMTQKSQQHTIEKFRSGEVNLLVATNIAEEGLDIQSCFLVIRFDAPNTNRSFIQSRGRARKQGSNYVVLVERGNQEHLDNVRDLKENEKLMWEAAEYREMPVKMEPENVDVEFYRVESTGAIVTTEYSVPLLNRYCSKLPGDQFYRPKPEFPVYFLPGGVVCEVRLPSTAPVQLVRGHVCSTIKMARRVAALECCKKLHELGALSDYLLPASDLKQSELDESDDPTKPTLKADTMELHPTLIPKALRGQWGDLSSKVRLFAYDFHILAEPQDREYADYALFLEFDLDEDTKATVTELHLTKGRVAKVQLVPTGQVEFDVKELKVAQLYQERIFSIMLDRNTEHKLPLPTPAYWDPRRLYLLLPVVPGASTSSSVDWTSMYDVLSDTCFNVSASGPDLDTQKHIEVKPDGWDCRSPSKSCGFFQMSDGRVPVEAVVNSLVETVYNGNLYCVVDVLWDMNGTSQFECNPSQAGSYIDYIDYFKKRYKLDLVHQKQPLLKAKPLMRIHNLIVKRPDKEPGSASKAEVLVELPPELCSVKVFGFPAKTVNTLSLVPSFMHRLEYMFISTELQQKLKDAFREASKVSPKMVLQAITTATCLETFSLERLELFGDSFLKFAVSKQLFLVYEQLQEGQLTSLRQQVICNSFLHKLGVKNGLPHYIHDELFQPRDWAAPGRQCRIICNAENCAAIHALHDATETSKVNQIKCSEGHRWVQKKTVADVVEAFIGAHLVDGGPGAALAFMHWLGIEVDFDPDLVSQASARCAGDVRVIQAVDLSKLEGVLGYTFQNKAVMVEALTHSSYDRPLDKCYQRLEFLGDAVLDYLITSHLYETFPDLPPGLLTDLRSATASNECFARVAVRNNLQHYLLHNSSYLEEHVRKFVTFIDNVSQGREPFYGWECDKGPKVLGDLVESLAGAVLVDTGFNLKKVWEVFEPLLQPIVTPGTLHLHPVRELVELCNREKFELLCETSTRGKLSLVKFTVMTGKNFIEREAAKSDKKSAKCLAAYETLEKLKILGWEHPYRTLTMTLVSQGHIGPRKAALEGSPVPEFTRSSNRMDHPSGVQPTDCEYRSTTEPNIRSSAGIAEFLKIAERNSQVSEKLEKEICGKVSFFADAIRPDPSYSPDTEDFSYCSNAIEVLAYGEEDDTAGNFEGDLSLWTSSASLGQVDSFEMSSRQTSGITDLQLSHSSKLGSRQGNALPESITNGFGDDQGFYFEEITSTESKDNSIVCTSDQEDQFIAEVYKCTDGDIVVPMSRTQKSRSLQDFDVWQCPISTDKKRQPSVDISGSTPPLSSELIMRKLTEENSSHNAATSHAKDYMSVDAQDMSDTHTFSLAGKTRFEDFISRLERTSHHRAQFPESSLPKASEGPVFGGPSLSKNNHSLPDLNNPSSRSCGSIPSELPPLARIYDEYVGRPREELHNICAKNKWEMPVYAPCDVKGPPHAPRFTYIVRVKFHDRLSEYEIECEGEAMGDTKRAMDSAASQAIAYLQQEVLGRI</sequence>
<dbReference type="PROSITE" id="PS50142">
    <property type="entry name" value="RNASE_3_2"/>
    <property type="match status" value="2"/>
</dbReference>
<dbReference type="CDD" id="cd19869">
    <property type="entry name" value="DSRM_DCL_plant"/>
    <property type="match status" value="1"/>
</dbReference>
<evidence type="ECO:0000256" key="1">
    <source>
        <dbReference type="ARBA" id="ARBA00001936"/>
    </source>
</evidence>
<dbReference type="InterPro" id="IPR036389">
    <property type="entry name" value="RNase_III_sf"/>
</dbReference>
<name>A0A1E1FNQ1_MARPO</name>
<dbReference type="GO" id="GO:0005524">
    <property type="term" value="F:ATP binding"/>
    <property type="evidence" value="ECO:0007669"/>
    <property type="project" value="UniProtKB-KW"/>
</dbReference>
<feature type="domain" description="Dicer dsRNA-binding fold" evidence="21">
    <location>
        <begin position="570"/>
        <end position="660"/>
    </location>
</feature>
<accession>A0A1E1FNQ1</accession>
<dbReference type="Gene3D" id="2.170.260.10">
    <property type="entry name" value="paz domain"/>
    <property type="match status" value="1"/>
</dbReference>
<feature type="domain" description="RNase III" evidence="17">
    <location>
        <begin position="1215"/>
        <end position="1362"/>
    </location>
</feature>
<comment type="cofactor">
    <cofactor evidence="2">
        <name>Mg(2+)</name>
        <dbReference type="ChEBI" id="CHEBI:18420"/>
    </cofactor>
</comment>
<keyword evidence="13" id="KW-0464">Manganese</keyword>
<dbReference type="GO" id="GO:0003677">
    <property type="term" value="F:DNA binding"/>
    <property type="evidence" value="ECO:0007669"/>
    <property type="project" value="InterPro"/>
</dbReference>
<evidence type="ECO:0000259" key="17">
    <source>
        <dbReference type="PROSITE" id="PS50142"/>
    </source>
</evidence>
<keyword evidence="7" id="KW-0255">Endonuclease</keyword>
<keyword evidence="9" id="KW-0347">Helicase</keyword>
<dbReference type="PROSITE" id="PS50821">
    <property type="entry name" value="PAZ"/>
    <property type="match status" value="1"/>
</dbReference>
<evidence type="ECO:0000256" key="9">
    <source>
        <dbReference type="ARBA" id="ARBA00022806"/>
    </source>
</evidence>
<dbReference type="Pfam" id="PF02170">
    <property type="entry name" value="PAZ"/>
    <property type="match status" value="1"/>
</dbReference>
<dbReference type="SUPFAM" id="SSF52540">
    <property type="entry name" value="P-loop containing nucleoside triphosphate hydrolases"/>
    <property type="match status" value="1"/>
</dbReference>
<comment type="cofactor">
    <cofactor evidence="1">
        <name>Mn(2+)</name>
        <dbReference type="ChEBI" id="CHEBI:29035"/>
    </cofactor>
</comment>
<dbReference type="InterPro" id="IPR006935">
    <property type="entry name" value="Helicase/UvrB_N"/>
</dbReference>
<feature type="domain" description="Helicase C-terminal" evidence="20">
    <location>
        <begin position="396"/>
        <end position="552"/>
    </location>
</feature>
<dbReference type="SMART" id="SM00535">
    <property type="entry name" value="RIBOc"/>
    <property type="match status" value="2"/>
</dbReference>
<dbReference type="Gene3D" id="1.10.1520.10">
    <property type="entry name" value="Ribonuclease III domain"/>
    <property type="match status" value="2"/>
</dbReference>
<evidence type="ECO:0000259" key="19">
    <source>
        <dbReference type="PROSITE" id="PS51192"/>
    </source>
</evidence>
<evidence type="ECO:0000256" key="4">
    <source>
        <dbReference type="ARBA" id="ARBA00022723"/>
    </source>
</evidence>
<evidence type="ECO:0000259" key="18">
    <source>
        <dbReference type="PROSITE" id="PS50821"/>
    </source>
</evidence>
<dbReference type="InterPro" id="IPR005034">
    <property type="entry name" value="Dicer_dimerisation"/>
</dbReference>
<dbReference type="FunFam" id="3.30.160.380:FF:000001">
    <property type="entry name" value="Endoribonuclease dicer-like 1"/>
    <property type="match status" value="1"/>
</dbReference>
<comment type="similarity">
    <text evidence="14 15">Belongs to the helicase family. Dicer subfamily.</text>
</comment>
<dbReference type="SMART" id="SM00487">
    <property type="entry name" value="DEXDc"/>
    <property type="match status" value="1"/>
</dbReference>
<feature type="compositionally biased region" description="Polar residues" evidence="16">
    <location>
        <begin position="1815"/>
        <end position="1835"/>
    </location>
</feature>
<dbReference type="InterPro" id="IPR027417">
    <property type="entry name" value="P-loop_NTPase"/>
</dbReference>
<evidence type="ECO:0000256" key="2">
    <source>
        <dbReference type="ARBA" id="ARBA00001946"/>
    </source>
</evidence>
<keyword evidence="12 15" id="KW-0694">RNA-binding</keyword>
<dbReference type="InterPro" id="IPR003100">
    <property type="entry name" value="PAZ_dom"/>
</dbReference>
<dbReference type="FunFam" id="1.10.1520.10:FF:000004">
    <property type="entry name" value="Endoribonuclease dicer-like 1"/>
    <property type="match status" value="1"/>
</dbReference>
<evidence type="ECO:0000256" key="3">
    <source>
        <dbReference type="ARBA" id="ARBA00022722"/>
    </source>
</evidence>
<dbReference type="PROSITE" id="PS51194">
    <property type="entry name" value="HELICASE_CTER"/>
    <property type="match status" value="1"/>
</dbReference>
<evidence type="ECO:0000259" key="20">
    <source>
        <dbReference type="PROSITE" id="PS51194"/>
    </source>
</evidence>
<keyword evidence="6" id="KW-0547">Nucleotide-binding</keyword>
<dbReference type="SUPFAM" id="SSF101690">
    <property type="entry name" value="PAZ domain"/>
    <property type="match status" value="1"/>
</dbReference>
<evidence type="ECO:0000259" key="21">
    <source>
        <dbReference type="PROSITE" id="PS51327"/>
    </source>
</evidence>
<evidence type="ECO:0000256" key="5">
    <source>
        <dbReference type="ARBA" id="ARBA00022737"/>
    </source>
</evidence>
<keyword evidence="3" id="KW-0540">Nuclease</keyword>
<dbReference type="InterPro" id="IPR000999">
    <property type="entry name" value="RNase_III_dom"/>
</dbReference>
<dbReference type="InterPro" id="IPR014720">
    <property type="entry name" value="dsRBD_dom"/>
</dbReference>
<evidence type="ECO:0000313" key="22">
    <source>
        <dbReference type="EMBL" id="BAV72132.1"/>
    </source>
</evidence>
<keyword evidence="8" id="KW-0378">Hydrolase</keyword>
<dbReference type="FunFam" id="3.40.50.300:FF:000705">
    <property type="entry name" value="Endoribonuclease dicer-like protein"/>
    <property type="match status" value="1"/>
</dbReference>
<evidence type="ECO:0000256" key="12">
    <source>
        <dbReference type="ARBA" id="ARBA00022884"/>
    </source>
</evidence>
<dbReference type="SMR" id="A0A1E1FNQ1"/>
<feature type="domain" description="RNase III" evidence="17">
    <location>
        <begin position="1006"/>
        <end position="1174"/>
    </location>
</feature>
<protein>
    <submittedName>
        <fullName evidence="22">Dicer-like protein 4</fullName>
    </submittedName>
</protein>
<evidence type="ECO:0000256" key="16">
    <source>
        <dbReference type="SAM" id="MobiDB-lite"/>
    </source>
</evidence>
<dbReference type="SUPFAM" id="SSF54768">
    <property type="entry name" value="dsRNA-binding domain-like"/>
    <property type="match status" value="2"/>
</dbReference>
<dbReference type="InterPro" id="IPR038248">
    <property type="entry name" value="Dicer_dimer_sf"/>
</dbReference>
<dbReference type="PROSITE" id="PS00517">
    <property type="entry name" value="RNASE_3_1"/>
    <property type="match status" value="1"/>
</dbReference>
<dbReference type="Pfam" id="PF03368">
    <property type="entry name" value="Dicer_dimer"/>
    <property type="match status" value="1"/>
</dbReference>
<evidence type="ECO:0000256" key="10">
    <source>
        <dbReference type="ARBA" id="ARBA00022840"/>
    </source>
</evidence>
<dbReference type="InterPro" id="IPR036085">
    <property type="entry name" value="PAZ_dom_sf"/>
</dbReference>
<feature type="region of interest" description="Disordered" evidence="16">
    <location>
        <begin position="1"/>
        <end position="20"/>
    </location>
</feature>
<keyword evidence="5" id="KW-0677">Repeat</keyword>
<dbReference type="GO" id="GO:0003723">
    <property type="term" value="F:RNA binding"/>
    <property type="evidence" value="ECO:0007669"/>
    <property type="project" value="UniProtKB-UniRule"/>
</dbReference>
<evidence type="ECO:0000256" key="6">
    <source>
        <dbReference type="ARBA" id="ARBA00022741"/>
    </source>
</evidence>
<dbReference type="Gene3D" id="3.30.160.20">
    <property type="match status" value="1"/>
</dbReference>
<feature type="domain" description="PAZ" evidence="18">
    <location>
        <begin position="837"/>
        <end position="979"/>
    </location>
</feature>
<dbReference type="SMART" id="SM00490">
    <property type="entry name" value="HELICc"/>
    <property type="match status" value="1"/>
</dbReference>
<dbReference type="CDD" id="cd00593">
    <property type="entry name" value="RIBOc"/>
    <property type="match status" value="2"/>
</dbReference>
<dbReference type="PANTHER" id="PTHR14950">
    <property type="entry name" value="DICER-RELATED"/>
    <property type="match status" value="1"/>
</dbReference>
<dbReference type="GO" id="GO:0010267">
    <property type="term" value="P:ta-siRNA processing"/>
    <property type="evidence" value="ECO:0007669"/>
    <property type="project" value="UniProtKB-ARBA"/>
</dbReference>